<protein>
    <submittedName>
        <fullName evidence="1">Uncharacterized protein</fullName>
    </submittedName>
</protein>
<accession>A0ACB8VET1</accession>
<evidence type="ECO:0000313" key="2">
    <source>
        <dbReference type="Proteomes" id="UP000831701"/>
    </source>
</evidence>
<dbReference type="Proteomes" id="UP000831701">
    <property type="component" value="Chromosome 22"/>
</dbReference>
<gene>
    <name evidence="1" type="ORF">L3Q82_018622</name>
</gene>
<comment type="caution">
    <text evidence="1">The sequence shown here is derived from an EMBL/GenBank/DDBJ whole genome shotgun (WGS) entry which is preliminary data.</text>
</comment>
<name>A0ACB8VET1_9TELE</name>
<dbReference type="EMBL" id="CM041552">
    <property type="protein sequence ID" value="KAI3354064.1"/>
    <property type="molecule type" value="Genomic_DNA"/>
</dbReference>
<organism evidence="1 2">
    <name type="scientific">Scortum barcoo</name>
    <name type="common">barcoo grunter</name>
    <dbReference type="NCBI Taxonomy" id="214431"/>
    <lineage>
        <taxon>Eukaryota</taxon>
        <taxon>Metazoa</taxon>
        <taxon>Chordata</taxon>
        <taxon>Craniata</taxon>
        <taxon>Vertebrata</taxon>
        <taxon>Euteleostomi</taxon>
        <taxon>Actinopterygii</taxon>
        <taxon>Neopterygii</taxon>
        <taxon>Teleostei</taxon>
        <taxon>Neoteleostei</taxon>
        <taxon>Acanthomorphata</taxon>
        <taxon>Eupercaria</taxon>
        <taxon>Centrarchiformes</taxon>
        <taxon>Terapontoidei</taxon>
        <taxon>Terapontidae</taxon>
        <taxon>Scortum</taxon>
    </lineage>
</organism>
<evidence type="ECO:0000313" key="1">
    <source>
        <dbReference type="EMBL" id="KAI3354064.1"/>
    </source>
</evidence>
<sequence>MKNSPIIEKLQANLALSPTALLPSPKSPEVKLQPAPLSPTTPCSPLSPLSPTLRPSHQSSEEEDPVSFESPPEGIPLPSINKTRARLSFKRRPPTRLHRRSAGEEAGAFGSGLSPSELHSPKENGDEEQVFDGPAEEAEQGQPPSLKEGEEEEEEENRNCDKTADGEAKSDPGDAGDVEEEEQEAVRALISEAMEDEQQPSGPCPAKQIEGDVKTDKGQEEMPQEEHRGGNDGPAGCNGEAMPAFDAGESQINLGNMLTSQENNSMCKIMDELKKPVCYRIRLWMVIFIFLVIFVIAVVLISMIVCSVLHKDKDENFDRSLFKVPHSFNGSFQLPNLVFSEELFTLSSNQSQTLAIDLQEKLAALYQSSPALGRYFSKAEITAFRNGSVTADYQLTFIMPEEQQDQLRNFTLSREMVYNVFRQFLYDQETAETDLMYIDPDSLNMLLRH</sequence>
<reference evidence="1" key="1">
    <citation type="submission" date="2022-04" db="EMBL/GenBank/DDBJ databases">
        <title>Jade perch genome.</title>
        <authorList>
            <person name="Chao B."/>
        </authorList>
    </citation>
    <scope>NUCLEOTIDE SEQUENCE</scope>
    <source>
        <strain evidence="1">CB-2022</strain>
    </source>
</reference>
<keyword evidence="2" id="KW-1185">Reference proteome</keyword>
<proteinExistence type="predicted"/>